<protein>
    <submittedName>
        <fullName evidence="2">FMN reductase (NADPH)</fullName>
        <ecNumber evidence="2">1.5.1.38</ecNumber>
    </submittedName>
</protein>
<dbReference type="SUPFAM" id="SSF55469">
    <property type="entry name" value="FMN-dependent nitroreductase-like"/>
    <property type="match status" value="1"/>
</dbReference>
<organism evidence="2">
    <name type="scientific">mine drainage metagenome</name>
    <dbReference type="NCBI Taxonomy" id="410659"/>
    <lineage>
        <taxon>unclassified sequences</taxon>
        <taxon>metagenomes</taxon>
        <taxon>ecological metagenomes</taxon>
    </lineage>
</organism>
<dbReference type="PANTHER" id="PTHR23026:SF123">
    <property type="entry name" value="NAD(P)H NITROREDUCTASE RV3131-RELATED"/>
    <property type="match status" value="1"/>
</dbReference>
<proteinExistence type="predicted"/>
<name>A0A1J5TPN6_9ZZZZ</name>
<feature type="domain" description="Nitroreductase" evidence="1">
    <location>
        <begin position="17"/>
        <end position="176"/>
    </location>
</feature>
<dbReference type="GO" id="GO:0052873">
    <property type="term" value="F:FMN reductase (NADPH) activity"/>
    <property type="evidence" value="ECO:0007669"/>
    <property type="project" value="UniProtKB-EC"/>
</dbReference>
<keyword evidence="2" id="KW-0560">Oxidoreductase</keyword>
<dbReference type="InterPro" id="IPR050627">
    <property type="entry name" value="Nitroreductase/BluB"/>
</dbReference>
<dbReference type="InterPro" id="IPR000415">
    <property type="entry name" value="Nitroreductase-like"/>
</dbReference>
<dbReference type="Pfam" id="PF00881">
    <property type="entry name" value="Nitroreductase"/>
    <property type="match status" value="1"/>
</dbReference>
<reference evidence="2" key="1">
    <citation type="submission" date="2016-10" db="EMBL/GenBank/DDBJ databases">
        <title>Sequence of Gallionella enrichment culture.</title>
        <authorList>
            <person name="Poehlein A."/>
            <person name="Muehling M."/>
            <person name="Daniel R."/>
        </authorList>
    </citation>
    <scope>NUCLEOTIDE SEQUENCE</scope>
</reference>
<dbReference type="InterPro" id="IPR029479">
    <property type="entry name" value="Nitroreductase"/>
</dbReference>
<sequence length="200" mass="21279">MDSLSEGCRGKNLFEAILARRSVRAYAPKSLSRTTIETLLEAAVHAPTAMHQEPWAFVVVQNRRLLKQLSNVVLAGVLDDSHRPVAHGSDYGVTRPELDVFHGAGTLIVICAKHSGPFVTADCWLAAENLMLVACEMGLGSCVIGSSVVALNGSKVKTELLDIPSEYSVIAPIVVGVPSGETPVVSRNPPLVLAWKAQAS</sequence>
<comment type="caution">
    <text evidence="2">The sequence shown here is derived from an EMBL/GenBank/DDBJ whole genome shotgun (WGS) entry which is preliminary data.</text>
</comment>
<gene>
    <name evidence="2" type="primary">nfrA1</name>
    <name evidence="2" type="ORF">GALL_50950</name>
</gene>
<dbReference type="AlphaFoldDB" id="A0A1J5TPN6"/>
<evidence type="ECO:0000259" key="1">
    <source>
        <dbReference type="Pfam" id="PF00881"/>
    </source>
</evidence>
<dbReference type="PANTHER" id="PTHR23026">
    <property type="entry name" value="NADPH NITROREDUCTASE"/>
    <property type="match status" value="1"/>
</dbReference>
<dbReference type="EMBL" id="MLJW01000013">
    <property type="protein sequence ID" value="OIR13958.1"/>
    <property type="molecule type" value="Genomic_DNA"/>
</dbReference>
<dbReference type="EC" id="1.5.1.38" evidence="2"/>
<dbReference type="Gene3D" id="3.40.109.10">
    <property type="entry name" value="NADH Oxidase"/>
    <property type="match status" value="1"/>
</dbReference>
<evidence type="ECO:0000313" key="2">
    <source>
        <dbReference type="EMBL" id="OIR13958.1"/>
    </source>
</evidence>
<accession>A0A1J5TPN6</accession>